<accession>A0A2P2JKY5</accession>
<keyword evidence="1" id="KW-0472">Membrane</keyword>
<dbReference type="AlphaFoldDB" id="A0A2P2JKY5"/>
<keyword evidence="1" id="KW-1133">Transmembrane helix</keyword>
<reference evidence="2" key="1">
    <citation type="submission" date="2018-02" db="EMBL/GenBank/DDBJ databases">
        <title>Rhizophora mucronata_Transcriptome.</title>
        <authorList>
            <person name="Meera S.P."/>
            <person name="Sreeshan A."/>
            <person name="Augustine A."/>
        </authorList>
    </citation>
    <scope>NUCLEOTIDE SEQUENCE</scope>
    <source>
        <tissue evidence="2">Leaf</tissue>
    </source>
</reference>
<protein>
    <submittedName>
        <fullName evidence="2">Uncharacterized protein</fullName>
    </submittedName>
</protein>
<name>A0A2P2JKY5_RHIMU</name>
<keyword evidence="1" id="KW-0812">Transmembrane</keyword>
<evidence type="ECO:0000256" key="1">
    <source>
        <dbReference type="SAM" id="Phobius"/>
    </source>
</evidence>
<sequence>MNLLKRIGSLTVCSNWAVMLLICLLIISVLLLLIFRWLVLTHRWIHTECYDHMISALHGY</sequence>
<feature type="transmembrane region" description="Helical" evidence="1">
    <location>
        <begin position="16"/>
        <end position="39"/>
    </location>
</feature>
<dbReference type="EMBL" id="GGEC01013660">
    <property type="protein sequence ID" value="MBW94143.1"/>
    <property type="molecule type" value="Transcribed_RNA"/>
</dbReference>
<evidence type="ECO:0000313" key="2">
    <source>
        <dbReference type="EMBL" id="MBW94143.1"/>
    </source>
</evidence>
<organism evidence="2">
    <name type="scientific">Rhizophora mucronata</name>
    <name type="common">Asiatic mangrove</name>
    <dbReference type="NCBI Taxonomy" id="61149"/>
    <lineage>
        <taxon>Eukaryota</taxon>
        <taxon>Viridiplantae</taxon>
        <taxon>Streptophyta</taxon>
        <taxon>Embryophyta</taxon>
        <taxon>Tracheophyta</taxon>
        <taxon>Spermatophyta</taxon>
        <taxon>Magnoliopsida</taxon>
        <taxon>eudicotyledons</taxon>
        <taxon>Gunneridae</taxon>
        <taxon>Pentapetalae</taxon>
        <taxon>rosids</taxon>
        <taxon>fabids</taxon>
        <taxon>Malpighiales</taxon>
        <taxon>Rhizophoraceae</taxon>
        <taxon>Rhizophora</taxon>
    </lineage>
</organism>
<proteinExistence type="predicted"/>